<accession>A0ABN2MZM6</accession>
<dbReference type="InterPro" id="IPR045990">
    <property type="entry name" value="DUF5946"/>
</dbReference>
<proteinExistence type="predicted"/>
<gene>
    <name evidence="2" type="ORF">GCM10009836_26900</name>
</gene>
<feature type="region of interest" description="Disordered" evidence="1">
    <location>
        <begin position="84"/>
        <end position="103"/>
    </location>
</feature>
<dbReference type="Proteomes" id="UP001500449">
    <property type="component" value="Unassembled WGS sequence"/>
</dbReference>
<evidence type="ECO:0000313" key="3">
    <source>
        <dbReference type="Proteomes" id="UP001500449"/>
    </source>
</evidence>
<comment type="caution">
    <text evidence="2">The sequence shown here is derived from an EMBL/GenBank/DDBJ whole genome shotgun (WGS) entry which is preliminary data.</text>
</comment>
<organism evidence="2 3">
    <name type="scientific">Pseudonocardia ailaonensis</name>
    <dbReference type="NCBI Taxonomy" id="367279"/>
    <lineage>
        <taxon>Bacteria</taxon>
        <taxon>Bacillati</taxon>
        <taxon>Actinomycetota</taxon>
        <taxon>Actinomycetes</taxon>
        <taxon>Pseudonocardiales</taxon>
        <taxon>Pseudonocardiaceae</taxon>
        <taxon>Pseudonocardia</taxon>
    </lineage>
</organism>
<dbReference type="Pfam" id="PF19371">
    <property type="entry name" value="DUF5946"/>
    <property type="match status" value="1"/>
</dbReference>
<protein>
    <submittedName>
        <fullName evidence="2">Uncharacterized protein</fullName>
    </submittedName>
</protein>
<name>A0ABN2MZM6_9PSEU</name>
<evidence type="ECO:0000256" key="1">
    <source>
        <dbReference type="SAM" id="MobiDB-lite"/>
    </source>
</evidence>
<keyword evidence="3" id="KW-1185">Reference proteome</keyword>
<sequence length="150" mass="16089">MPTEPQCPPSRCDGRAGVTSEQDLFERLLALDHSRAEPWGPLHGVVVAAFTLQHDHEPRPADDPALELLRAFVERGREGLAAVTARRRRANSHRGAGLARPTGPLLPAPAGFAVRIGDVTVDGGFPADGHAERVRAWALATLTAWADQPT</sequence>
<reference evidence="2 3" key="1">
    <citation type="journal article" date="2019" name="Int. J. Syst. Evol. Microbiol.">
        <title>The Global Catalogue of Microorganisms (GCM) 10K type strain sequencing project: providing services to taxonomists for standard genome sequencing and annotation.</title>
        <authorList>
            <consortium name="The Broad Institute Genomics Platform"/>
            <consortium name="The Broad Institute Genome Sequencing Center for Infectious Disease"/>
            <person name="Wu L."/>
            <person name="Ma J."/>
        </authorList>
    </citation>
    <scope>NUCLEOTIDE SEQUENCE [LARGE SCALE GENOMIC DNA]</scope>
    <source>
        <strain evidence="2 3">JCM 16009</strain>
    </source>
</reference>
<dbReference type="EMBL" id="BAAAQK010000005">
    <property type="protein sequence ID" value="GAA1845951.1"/>
    <property type="molecule type" value="Genomic_DNA"/>
</dbReference>
<evidence type="ECO:0000313" key="2">
    <source>
        <dbReference type="EMBL" id="GAA1845951.1"/>
    </source>
</evidence>